<dbReference type="Gene3D" id="3.40.50.12780">
    <property type="entry name" value="N-terminal domain of ligase-like"/>
    <property type="match status" value="1"/>
</dbReference>
<keyword evidence="2" id="KW-0436">Ligase</keyword>
<evidence type="ECO:0000259" key="3">
    <source>
        <dbReference type="Pfam" id="PF00501"/>
    </source>
</evidence>
<dbReference type="InterPro" id="IPR025110">
    <property type="entry name" value="AMP-bd_C"/>
</dbReference>
<dbReference type="PANTHER" id="PTHR43201">
    <property type="entry name" value="ACYL-COA SYNTHETASE"/>
    <property type="match status" value="1"/>
</dbReference>
<keyword evidence="6" id="KW-1185">Reference proteome</keyword>
<dbReference type="GeneID" id="95802723"/>
<dbReference type="Pfam" id="PF13193">
    <property type="entry name" value="AMP-binding_C"/>
    <property type="match status" value="1"/>
</dbReference>
<evidence type="ECO:0000256" key="1">
    <source>
        <dbReference type="ARBA" id="ARBA00006432"/>
    </source>
</evidence>
<dbReference type="Proteomes" id="UP000198251">
    <property type="component" value="Chromosome I"/>
</dbReference>
<dbReference type="PROSITE" id="PS00455">
    <property type="entry name" value="AMP_BINDING"/>
    <property type="match status" value="1"/>
</dbReference>
<organism evidence="5 6">
    <name type="scientific">Micromonospora echinofusca</name>
    <dbReference type="NCBI Taxonomy" id="47858"/>
    <lineage>
        <taxon>Bacteria</taxon>
        <taxon>Bacillati</taxon>
        <taxon>Actinomycetota</taxon>
        <taxon>Actinomycetes</taxon>
        <taxon>Micromonosporales</taxon>
        <taxon>Micromonosporaceae</taxon>
        <taxon>Micromonospora</taxon>
    </lineage>
</organism>
<evidence type="ECO:0000313" key="5">
    <source>
        <dbReference type="EMBL" id="SCG16664.1"/>
    </source>
</evidence>
<feature type="domain" description="AMP-binding enzyme C-terminal" evidence="4">
    <location>
        <begin position="434"/>
        <end position="509"/>
    </location>
</feature>
<proteinExistence type="inferred from homology"/>
<dbReference type="Gene3D" id="3.30.300.30">
    <property type="match status" value="1"/>
</dbReference>
<dbReference type="GO" id="GO:0031956">
    <property type="term" value="F:medium-chain fatty acid-CoA ligase activity"/>
    <property type="evidence" value="ECO:0007669"/>
    <property type="project" value="TreeGrafter"/>
</dbReference>
<dbReference type="EMBL" id="LT607733">
    <property type="protein sequence ID" value="SCG16664.1"/>
    <property type="molecule type" value="Genomic_DNA"/>
</dbReference>
<dbReference type="InterPro" id="IPR020845">
    <property type="entry name" value="AMP-binding_CS"/>
</dbReference>
<sequence>MIPPALDLTVLERAARQPDRALYVFDDPGRPVTTGEFADLAGRAAAVLAAQGVGRGDRIAVWAENGLAWLVLLAAAAWRGAALTTLHPGLTGPELTSALARARPRRLFAAERVRDRPGPPTVTEALAGLPPGERPDGWHVLGADLGAAALAGLPGWDDPVPPPVGDPDAACNIQFTSGSTGPAKMVSLSAANLLTNAAWTAEAARLRPDDRIASPLPLAHAAGLGSGAMLALVTGALWVSTRRFRTEPVLDQIERHACTVVQAVPTMASMLCDRVEQDPGRWNLSSLRVGFLGGATCAPALVTRTRRALDLERVAVVYGQTEAGPTISLDPGDGTCGAPGSTVGRVLPALEATVVDPATRTPLPAGQVGELLVRGESVTRGYADDPFTTAAAITSDGWLRTGDLGALTGEKVLTLAGRIKELIIRGGENVHPAEVEAVLADDPAVARVCVLGVPSPRWGEEVAALVVTVPGGRCDVDRLTRTATQRLARHKVPTLIRTVADLPLLPSGKVDRRAARDLLVAPGEER</sequence>
<feature type="domain" description="AMP-dependent synthetase/ligase" evidence="3">
    <location>
        <begin position="12"/>
        <end position="382"/>
    </location>
</feature>
<dbReference type="Pfam" id="PF00501">
    <property type="entry name" value="AMP-binding"/>
    <property type="match status" value="1"/>
</dbReference>
<reference evidence="5 6" key="1">
    <citation type="submission" date="2016-06" db="EMBL/GenBank/DDBJ databases">
        <authorList>
            <person name="Kjaerup R.B."/>
            <person name="Dalgaard T.S."/>
            <person name="Juul-Madsen H.R."/>
        </authorList>
    </citation>
    <scope>NUCLEOTIDE SEQUENCE [LARGE SCALE GENOMIC DNA]</scope>
    <source>
        <strain evidence="5 6">DSM 43913</strain>
    </source>
</reference>
<dbReference type="SUPFAM" id="SSF56801">
    <property type="entry name" value="Acetyl-CoA synthetase-like"/>
    <property type="match status" value="1"/>
</dbReference>
<gene>
    <name evidence="5" type="ORF">GA0070610_2936</name>
</gene>
<dbReference type="InterPro" id="IPR042099">
    <property type="entry name" value="ANL_N_sf"/>
</dbReference>
<dbReference type="AlphaFoldDB" id="A0A1C5G9U6"/>
<dbReference type="InterPro" id="IPR000873">
    <property type="entry name" value="AMP-dep_synth/lig_dom"/>
</dbReference>
<evidence type="ECO:0000256" key="2">
    <source>
        <dbReference type="ARBA" id="ARBA00022598"/>
    </source>
</evidence>
<protein>
    <submittedName>
        <fullName evidence="5">Fatty-acyl-CoA synthase</fullName>
    </submittedName>
</protein>
<dbReference type="PANTHER" id="PTHR43201:SF5">
    <property type="entry name" value="MEDIUM-CHAIN ACYL-COA LIGASE ACSF2, MITOCHONDRIAL"/>
    <property type="match status" value="1"/>
</dbReference>
<dbReference type="InterPro" id="IPR045851">
    <property type="entry name" value="AMP-bd_C_sf"/>
</dbReference>
<comment type="similarity">
    <text evidence="1">Belongs to the ATP-dependent AMP-binding enzyme family.</text>
</comment>
<accession>A0A1C5G9U6</accession>
<dbReference type="RefSeq" id="WP_089000525.1">
    <property type="nucleotide sequence ID" value="NZ_LT607733.1"/>
</dbReference>
<name>A0A1C5G9U6_MICEH</name>
<evidence type="ECO:0000259" key="4">
    <source>
        <dbReference type="Pfam" id="PF13193"/>
    </source>
</evidence>
<evidence type="ECO:0000313" key="6">
    <source>
        <dbReference type="Proteomes" id="UP000198251"/>
    </source>
</evidence>
<dbReference type="GO" id="GO:0006631">
    <property type="term" value="P:fatty acid metabolic process"/>
    <property type="evidence" value="ECO:0007669"/>
    <property type="project" value="TreeGrafter"/>
</dbReference>